<dbReference type="EMBL" id="QRHZ01000001">
    <property type="protein sequence ID" value="RHG19908.1"/>
    <property type="molecule type" value="Genomic_DNA"/>
</dbReference>
<reference evidence="1 2" key="1">
    <citation type="submission" date="2018-08" db="EMBL/GenBank/DDBJ databases">
        <title>A genome reference for cultivated species of the human gut microbiota.</title>
        <authorList>
            <person name="Zou Y."/>
            <person name="Xue W."/>
            <person name="Luo G."/>
        </authorList>
    </citation>
    <scope>NUCLEOTIDE SEQUENCE [LARGE SCALE GENOMIC DNA]</scope>
    <source>
        <strain evidence="1 2">AM22-9LB</strain>
    </source>
</reference>
<dbReference type="Proteomes" id="UP000284220">
    <property type="component" value="Unassembled WGS sequence"/>
</dbReference>
<name>A0A414SJZ2_9FIRM</name>
<comment type="caution">
    <text evidence="1">The sequence shown here is derived from an EMBL/GenBank/DDBJ whole genome shotgun (WGS) entry which is preliminary data.</text>
</comment>
<proteinExistence type="predicted"/>
<dbReference type="RefSeq" id="WP_118197230.1">
    <property type="nucleotide sequence ID" value="NZ_QRHZ01000001.1"/>
</dbReference>
<accession>A0A414SJZ2</accession>
<gene>
    <name evidence="1" type="ORF">DW272_01500</name>
</gene>
<evidence type="ECO:0000313" key="1">
    <source>
        <dbReference type="EMBL" id="RHG19908.1"/>
    </source>
</evidence>
<dbReference type="AlphaFoldDB" id="A0A414SJZ2"/>
<organism evidence="1 2">
    <name type="scientific">Blautia obeum</name>
    <dbReference type="NCBI Taxonomy" id="40520"/>
    <lineage>
        <taxon>Bacteria</taxon>
        <taxon>Bacillati</taxon>
        <taxon>Bacillota</taxon>
        <taxon>Clostridia</taxon>
        <taxon>Lachnospirales</taxon>
        <taxon>Lachnospiraceae</taxon>
        <taxon>Blautia</taxon>
    </lineage>
</organism>
<sequence>MANIIQRVKTTSGNALIDYRELENKPVSDASLTISGGFADAKTVGNRLSPLEEVLTDQTTKQITTTNIVKRVNNLETVTSATGNGQGKQLADLKNIIDKNNFSVSSNITNRLSSVEKTVGQTASTVTDWSLATNTGWYENSNASAVKNGPLSDASGYSTYGEVVSQKIKTVYLKNSSGLVRRFESYYIGSGWTSWVETTPMTSELTESDFQKMIDDIKAS</sequence>
<evidence type="ECO:0000313" key="2">
    <source>
        <dbReference type="Proteomes" id="UP000284220"/>
    </source>
</evidence>
<protein>
    <submittedName>
        <fullName evidence="1">Uncharacterized protein</fullName>
    </submittedName>
</protein>